<feature type="compositionally biased region" description="Acidic residues" evidence="1">
    <location>
        <begin position="230"/>
        <end position="248"/>
    </location>
</feature>
<dbReference type="AlphaFoldDB" id="A0A9P6RR97"/>
<accession>A0A9P6RR97</accession>
<feature type="compositionally biased region" description="Basic and acidic residues" evidence="1">
    <location>
        <begin position="289"/>
        <end position="299"/>
    </location>
</feature>
<dbReference type="EMBL" id="JAAAIP010000113">
    <property type="protein sequence ID" value="KAG0325405.1"/>
    <property type="molecule type" value="Genomic_DNA"/>
</dbReference>
<sequence length="780" mass="85577">MAMAIAQADLNQAFSASSAIDDLLQSPVLFNSSMSASNRASSSSSSAVGAEDAAHLKDINGSPMLARLLSNRDLFPMIVSLLDTRSLLALASTSSRFHRDILLPPTPNLSCINLFLQQRTVVCPMAQFESLKDFMVKYRSFKPLHLHFTYSERSSLMSLVPEVTAPIYNSKQDSTFTHPSSSPLTSSHLFGVNQSISIHITSANSLVQHHHPLTQEQQQQQQHQQLLQQQEDDDDEEEENEDEDEDEEGSTHNQHENDQLESIPSISGTFNGSKQQQHATTKSPKKNSGHSEDQDERKSHQGLTGAESRLVSKPYQSESSGELDSRIAAMTISPSITIPTAASSAALSQQQQHPHLEQQRQQQRQQPRHSNRSSNSRTSSNMGSNNHHSAPNNTHHSLDLHSASARIESNPLQLSSPHSIVSPPNSSQGQHGFELSYWQKFALNELFMRLLPFLRTLTIGRTDKPSRRARARDPMKASGELSAGVCFFLARCFNVMHDMPDTALESVIWMDVTIKDVALLVTMVELRDIMVDERYWKRGYWATERPSSRDLEEDMSDMTPLGDYEDDDEDDWDGFYYMINQEGADKRSTQTLAKSFTSTAAGKAPQRKSSAVKGGGASSSSSSSPIFLKKTVAPLPSQQQVSGLGHLVKSASSSTSSGSLRESDSSSSLTSASNSTQPSSIASSTTNVTPGTTSFNNNRYYYTRSNAYNLPPPAAWQGYGDGVSETNAAAAGFVPEPELHPAVQLYEALKEEISDAALVSRTLDKGKHLAMSNSLGLSDH</sequence>
<keyword evidence="3" id="KW-1185">Reference proteome</keyword>
<feature type="region of interest" description="Disordered" evidence="1">
    <location>
        <begin position="342"/>
        <end position="397"/>
    </location>
</feature>
<reference evidence="2" key="1">
    <citation type="journal article" date="2020" name="Fungal Divers.">
        <title>Resolving the Mortierellaceae phylogeny through synthesis of multi-gene phylogenetics and phylogenomics.</title>
        <authorList>
            <person name="Vandepol N."/>
            <person name="Liber J."/>
            <person name="Desiro A."/>
            <person name="Na H."/>
            <person name="Kennedy M."/>
            <person name="Barry K."/>
            <person name="Grigoriev I.V."/>
            <person name="Miller A.N."/>
            <person name="O'Donnell K."/>
            <person name="Stajich J.E."/>
            <person name="Bonito G."/>
        </authorList>
    </citation>
    <scope>NUCLEOTIDE SEQUENCE</scope>
    <source>
        <strain evidence="2">REB-010B</strain>
    </source>
</reference>
<feature type="compositionally biased region" description="Low complexity" evidence="1">
    <location>
        <begin position="647"/>
        <end position="686"/>
    </location>
</feature>
<dbReference type="Proteomes" id="UP000738325">
    <property type="component" value="Unassembled WGS sequence"/>
</dbReference>
<dbReference type="OrthoDB" id="2418644at2759"/>
<feature type="region of interest" description="Disordered" evidence="1">
    <location>
        <begin position="213"/>
        <end position="322"/>
    </location>
</feature>
<feature type="compositionally biased region" description="Basic and acidic residues" evidence="1">
    <location>
        <begin position="249"/>
        <end position="258"/>
    </location>
</feature>
<feature type="region of interest" description="Disordered" evidence="1">
    <location>
        <begin position="597"/>
        <end position="624"/>
    </location>
</feature>
<proteinExistence type="predicted"/>
<feature type="compositionally biased region" description="Low complexity" evidence="1">
    <location>
        <begin position="342"/>
        <end position="365"/>
    </location>
</feature>
<evidence type="ECO:0000313" key="2">
    <source>
        <dbReference type="EMBL" id="KAG0325405.1"/>
    </source>
</evidence>
<organism evidence="2 3">
    <name type="scientific">Dissophora globulifera</name>
    <dbReference type="NCBI Taxonomy" id="979702"/>
    <lineage>
        <taxon>Eukaryota</taxon>
        <taxon>Fungi</taxon>
        <taxon>Fungi incertae sedis</taxon>
        <taxon>Mucoromycota</taxon>
        <taxon>Mortierellomycotina</taxon>
        <taxon>Mortierellomycetes</taxon>
        <taxon>Mortierellales</taxon>
        <taxon>Mortierellaceae</taxon>
        <taxon>Dissophora</taxon>
    </lineage>
</organism>
<feature type="compositionally biased region" description="Low complexity" evidence="1">
    <location>
        <begin position="372"/>
        <end position="386"/>
    </location>
</feature>
<evidence type="ECO:0000256" key="1">
    <source>
        <dbReference type="SAM" id="MobiDB-lite"/>
    </source>
</evidence>
<name>A0A9P6RR97_9FUNG</name>
<feature type="region of interest" description="Disordered" evidence="1">
    <location>
        <begin position="547"/>
        <end position="567"/>
    </location>
</feature>
<comment type="caution">
    <text evidence="2">The sequence shown here is derived from an EMBL/GenBank/DDBJ whole genome shotgun (WGS) entry which is preliminary data.</text>
</comment>
<feature type="compositionally biased region" description="Polar residues" evidence="1">
    <location>
        <begin position="260"/>
        <end position="282"/>
    </location>
</feature>
<evidence type="ECO:0000313" key="3">
    <source>
        <dbReference type="Proteomes" id="UP000738325"/>
    </source>
</evidence>
<protein>
    <submittedName>
        <fullName evidence="2">Uncharacterized protein</fullName>
    </submittedName>
</protein>
<feature type="region of interest" description="Disordered" evidence="1">
    <location>
        <begin position="638"/>
        <end position="695"/>
    </location>
</feature>
<feature type="compositionally biased region" description="Low complexity" evidence="1">
    <location>
        <begin position="608"/>
        <end position="624"/>
    </location>
</feature>
<feature type="compositionally biased region" description="Low complexity" evidence="1">
    <location>
        <begin position="215"/>
        <end position="229"/>
    </location>
</feature>
<gene>
    <name evidence="2" type="ORF">BGZ99_000652</name>
</gene>